<evidence type="ECO:0000259" key="3">
    <source>
        <dbReference type="Pfam" id="PF07593"/>
    </source>
</evidence>
<feature type="chain" id="PRO_5045829047" description="T9SS type A sorting domain-containing protein" evidence="2">
    <location>
        <begin position="23"/>
        <end position="577"/>
    </location>
</feature>
<gene>
    <name evidence="5" type="ORF">GCM10022271_25250</name>
</gene>
<sequence>MLHFKLRIVLAFLFFLGTHLQAQTNFVDIAQTSGVFINPGSLEYGSGISFCDFNNDGWDDITLGTGSGRQIEFFSNDQDGTFTREFFLTADPSAQDRQVIWVDYDNDGDKDLYIASDANGSHLYNNDGSLNFTDVTAAAGLPVSNIYNWGASWGDINNDGLLDVFISNRDDSLQQPNLLYQNNGDGTFTDISTQAGIHNTSHLSFCSAFFDYNNDGWQDIYVANDKIFNENFLYHNNGDGTFTNVAATANVNIAIDAMSTTIGDFNNDGWFDIYVSNTPINGNVFLKNNGDGTFSDVTNSTNTEFNGFSWGAVFLDADNDMNLDLYVSSSMDGSVPSLASAAFYHNNGNETFTIPEEGFQNDTRISHSNAIGDIDNDGYPEIIVNNTNNANMFLWKNQGDLSNNWLKVRLSGVQSNKDGIGSVIEISVDGNKQYRYTLCGEGYISQNSSAEFFGVGSYNVIDYVKITWLSGIVDYIENVNVNQELLVVEGSNQLSVKEKQLKMSLNVYPNPVNGALNIITQKKMTDVSVYNMLGQVVVNVQPNAVTGNIDMTSLQSGAYFVKVTIGDVTETVRIIKN</sequence>
<dbReference type="NCBIfam" id="TIGR04183">
    <property type="entry name" value="Por_Secre_tail"/>
    <property type="match status" value="1"/>
</dbReference>
<keyword evidence="6" id="KW-1185">Reference proteome</keyword>
<dbReference type="InterPro" id="IPR028994">
    <property type="entry name" value="Integrin_alpha_N"/>
</dbReference>
<evidence type="ECO:0000256" key="2">
    <source>
        <dbReference type="SAM" id="SignalP"/>
    </source>
</evidence>
<evidence type="ECO:0000313" key="6">
    <source>
        <dbReference type="Proteomes" id="UP001501456"/>
    </source>
</evidence>
<dbReference type="Proteomes" id="UP001501456">
    <property type="component" value="Unassembled WGS sequence"/>
</dbReference>
<organism evidence="5 6">
    <name type="scientific">Corallibacter vietnamensis</name>
    <dbReference type="NCBI Taxonomy" id="904130"/>
    <lineage>
        <taxon>Bacteria</taxon>
        <taxon>Pseudomonadati</taxon>
        <taxon>Bacteroidota</taxon>
        <taxon>Flavobacteriia</taxon>
        <taxon>Flavobacteriales</taxon>
        <taxon>Flavobacteriaceae</taxon>
        <taxon>Corallibacter</taxon>
    </lineage>
</organism>
<feature type="domain" description="ASPIC/UnbV" evidence="3">
    <location>
        <begin position="419"/>
        <end position="485"/>
    </location>
</feature>
<dbReference type="InterPro" id="IPR013517">
    <property type="entry name" value="FG-GAP"/>
</dbReference>
<dbReference type="EMBL" id="BAABBI010000006">
    <property type="protein sequence ID" value="GAA3791785.1"/>
    <property type="molecule type" value="Genomic_DNA"/>
</dbReference>
<dbReference type="Pfam" id="PF07593">
    <property type="entry name" value="UnbV_ASPIC"/>
    <property type="match status" value="1"/>
</dbReference>
<protein>
    <recommendedName>
        <fullName evidence="7">T9SS type A sorting domain-containing protein</fullName>
    </recommendedName>
</protein>
<evidence type="ECO:0000259" key="4">
    <source>
        <dbReference type="Pfam" id="PF18962"/>
    </source>
</evidence>
<evidence type="ECO:0000313" key="5">
    <source>
        <dbReference type="EMBL" id="GAA3791785.1"/>
    </source>
</evidence>
<dbReference type="InterPro" id="IPR026444">
    <property type="entry name" value="Secre_tail"/>
</dbReference>
<proteinExistence type="predicted"/>
<keyword evidence="1 2" id="KW-0732">Signal</keyword>
<evidence type="ECO:0008006" key="7">
    <source>
        <dbReference type="Google" id="ProtNLM"/>
    </source>
</evidence>
<dbReference type="PANTHER" id="PTHR16026">
    <property type="entry name" value="CARTILAGE ACIDIC PROTEIN 1"/>
    <property type="match status" value="1"/>
</dbReference>
<dbReference type="Pfam" id="PF18962">
    <property type="entry name" value="Por_Secre_tail"/>
    <property type="match status" value="1"/>
</dbReference>
<dbReference type="InterPro" id="IPR027039">
    <property type="entry name" value="Crtac1"/>
</dbReference>
<comment type="caution">
    <text evidence="5">The sequence shown here is derived from an EMBL/GenBank/DDBJ whole genome shotgun (WGS) entry which is preliminary data.</text>
</comment>
<dbReference type="RefSeq" id="WP_344730977.1">
    <property type="nucleotide sequence ID" value="NZ_BAABBI010000006.1"/>
</dbReference>
<dbReference type="SUPFAM" id="SSF69318">
    <property type="entry name" value="Integrin alpha N-terminal domain"/>
    <property type="match status" value="1"/>
</dbReference>
<dbReference type="InterPro" id="IPR011519">
    <property type="entry name" value="UnbV_ASPIC"/>
</dbReference>
<feature type="signal peptide" evidence="2">
    <location>
        <begin position="1"/>
        <end position="22"/>
    </location>
</feature>
<evidence type="ECO:0000256" key="1">
    <source>
        <dbReference type="ARBA" id="ARBA00022729"/>
    </source>
</evidence>
<dbReference type="PANTHER" id="PTHR16026:SF0">
    <property type="entry name" value="CARTILAGE ACIDIC PROTEIN 1"/>
    <property type="match status" value="1"/>
</dbReference>
<accession>A0ABP7HH26</accession>
<dbReference type="Pfam" id="PF13517">
    <property type="entry name" value="FG-GAP_3"/>
    <property type="match status" value="2"/>
</dbReference>
<name>A0ABP7HH26_9FLAO</name>
<reference evidence="6" key="1">
    <citation type="journal article" date="2019" name="Int. J. Syst. Evol. Microbiol.">
        <title>The Global Catalogue of Microorganisms (GCM) 10K type strain sequencing project: providing services to taxonomists for standard genome sequencing and annotation.</title>
        <authorList>
            <consortium name="The Broad Institute Genomics Platform"/>
            <consortium name="The Broad Institute Genome Sequencing Center for Infectious Disease"/>
            <person name="Wu L."/>
            <person name="Ma J."/>
        </authorList>
    </citation>
    <scope>NUCLEOTIDE SEQUENCE [LARGE SCALE GENOMIC DNA]</scope>
    <source>
        <strain evidence="6">JCM 17525</strain>
    </source>
</reference>
<feature type="domain" description="Secretion system C-terminal sorting" evidence="4">
    <location>
        <begin position="507"/>
        <end position="574"/>
    </location>
</feature>
<dbReference type="Gene3D" id="2.130.10.130">
    <property type="entry name" value="Integrin alpha, N-terminal"/>
    <property type="match status" value="2"/>
</dbReference>